<sequence>MEKGKKRVAFYTLGCKLNFSETSTIARQFAEMGYERVSADSEADVYVINTCSVTEHADKKCRQAIRKFITKSPNAKVAVVGCYAQLKPDEIAEIDGVDFVLGTADKFNLPYVIRDENDKENVKVYSCDIDTVSDFFPAYSTGDRTRSFLKVQDGCDYHCSYCTIPLARGKSRNMPIEKIIEQAEAIARQNVKEIILTGVNTGDFGKSTGETFLQLIQRLDRVQGIERFRISSIEPNLITPEIVDFVASSKKFLPHFHIPLQSGSNRILGLMRRRYRRELFAERIDMIRSKIPDAFFGVDVIVGFPGETDDDFIDAYRFIEQVEPSFLHIFPYSVRPNTPAAGYEGKVDAKVLKQRVTKLTELSDSLHENFYLKHLGQVRKVLVESSRKGELMFGFTDNYIKVGIPYDRSLAGKILDVKLVSLNSKGFVEGQIKNVKKNNH</sequence>
<comment type="similarity">
    <text evidence="14">Belongs to the methylthiotransferase family. MtaB subfamily.</text>
</comment>
<dbReference type="InterPro" id="IPR023404">
    <property type="entry name" value="rSAM_horseshoe"/>
</dbReference>
<evidence type="ECO:0000256" key="11">
    <source>
        <dbReference type="ARBA" id="ARBA00023014"/>
    </source>
</evidence>
<evidence type="ECO:0000313" key="18">
    <source>
        <dbReference type="EMBL" id="QKG79509.1"/>
    </source>
</evidence>
<dbReference type="InterPro" id="IPR020612">
    <property type="entry name" value="Methylthiotransferase_CS"/>
</dbReference>
<keyword evidence="4" id="KW-0004">4Fe-4S</keyword>
<dbReference type="NCBIfam" id="TIGR01579">
    <property type="entry name" value="MiaB-like-C"/>
    <property type="match status" value="1"/>
</dbReference>
<evidence type="ECO:0000313" key="19">
    <source>
        <dbReference type="Proteomes" id="UP000500961"/>
    </source>
</evidence>
<dbReference type="PANTHER" id="PTHR11918">
    <property type="entry name" value="RADICAL SAM PROTEINS"/>
    <property type="match status" value="1"/>
</dbReference>
<feature type="domain" description="MTTase N-terminal" evidence="16">
    <location>
        <begin position="6"/>
        <end position="118"/>
    </location>
</feature>
<dbReference type="Gene3D" id="3.40.50.12160">
    <property type="entry name" value="Methylthiotransferase, N-terminal domain"/>
    <property type="match status" value="1"/>
</dbReference>
<dbReference type="SMART" id="SM00729">
    <property type="entry name" value="Elp3"/>
    <property type="match status" value="1"/>
</dbReference>
<dbReference type="PROSITE" id="PS01278">
    <property type="entry name" value="MTTASE_RADICAL"/>
    <property type="match status" value="1"/>
</dbReference>
<dbReference type="NCBIfam" id="TIGR00089">
    <property type="entry name" value="MiaB/RimO family radical SAM methylthiotransferase"/>
    <property type="match status" value="1"/>
</dbReference>
<evidence type="ECO:0000259" key="17">
    <source>
        <dbReference type="PROSITE" id="PS51918"/>
    </source>
</evidence>
<dbReference type="AlphaFoldDB" id="A0A7D3Y3N7"/>
<dbReference type="PROSITE" id="PS51449">
    <property type="entry name" value="MTTASE_N"/>
    <property type="match status" value="1"/>
</dbReference>
<dbReference type="InterPro" id="IPR006638">
    <property type="entry name" value="Elp3/MiaA/NifB-like_rSAM"/>
</dbReference>
<comment type="function">
    <text evidence="2">Catalyzes the methylthiolation of N6-threonylcarbamoyladenosine (t(6)A), leading to the formation of 2-methylthio-N6-threonylcarbamoyladenosine (ms(2)t(6)A) at position 37 in tRNAs that read codons beginning with adenine.</text>
</comment>
<dbReference type="RefSeq" id="WP_173073312.1">
    <property type="nucleotide sequence ID" value="NZ_CP041345.1"/>
</dbReference>
<keyword evidence="11" id="KW-0411">Iron-sulfur</keyword>
<dbReference type="SFLD" id="SFLDS00029">
    <property type="entry name" value="Radical_SAM"/>
    <property type="match status" value="1"/>
</dbReference>
<evidence type="ECO:0000256" key="1">
    <source>
        <dbReference type="ARBA" id="ARBA00001966"/>
    </source>
</evidence>
<feature type="domain" description="Radical SAM core" evidence="17">
    <location>
        <begin position="141"/>
        <end position="369"/>
    </location>
</feature>
<dbReference type="InterPro" id="IPR006467">
    <property type="entry name" value="MiaB-like_bact"/>
</dbReference>
<proteinExistence type="inferred from homology"/>
<dbReference type="GO" id="GO:0035598">
    <property type="term" value="F:tRNA (N(6)-L-threonylcarbamoyladenosine(37)-C(2))-methylthiotransferase activity"/>
    <property type="evidence" value="ECO:0007669"/>
    <property type="project" value="UniProtKB-EC"/>
</dbReference>
<comment type="cofactor">
    <cofactor evidence="1">
        <name>[4Fe-4S] cluster</name>
        <dbReference type="ChEBI" id="CHEBI:49883"/>
    </cofactor>
</comment>
<evidence type="ECO:0000256" key="7">
    <source>
        <dbReference type="ARBA" id="ARBA00022691"/>
    </source>
</evidence>
<keyword evidence="7" id="KW-0949">S-adenosyl-L-methionine</keyword>
<evidence type="ECO:0000256" key="13">
    <source>
        <dbReference type="ARBA" id="ARBA00051661"/>
    </source>
</evidence>
<evidence type="ECO:0000256" key="4">
    <source>
        <dbReference type="ARBA" id="ARBA00022485"/>
    </source>
</evidence>
<dbReference type="InterPro" id="IPR058240">
    <property type="entry name" value="rSAM_sf"/>
</dbReference>
<gene>
    <name evidence="18" type="primary">mtaB</name>
    <name evidence="18" type="ORF">FHG85_04240</name>
</gene>
<evidence type="ECO:0000259" key="16">
    <source>
        <dbReference type="PROSITE" id="PS51449"/>
    </source>
</evidence>
<dbReference type="SFLD" id="SFLDG01082">
    <property type="entry name" value="B12-binding_domain_containing"/>
    <property type="match status" value="1"/>
</dbReference>
<dbReference type="InterPro" id="IPR005839">
    <property type="entry name" value="Methylthiotransferase"/>
</dbReference>
<keyword evidence="8" id="KW-0819">tRNA processing</keyword>
<dbReference type="GO" id="GO:0051539">
    <property type="term" value="F:4 iron, 4 sulfur cluster binding"/>
    <property type="evidence" value="ECO:0007669"/>
    <property type="project" value="UniProtKB-KW"/>
</dbReference>
<dbReference type="Gene3D" id="3.80.30.20">
    <property type="entry name" value="tm_1862 like domain"/>
    <property type="match status" value="1"/>
</dbReference>
<dbReference type="PROSITE" id="PS51918">
    <property type="entry name" value="RADICAL_SAM"/>
    <property type="match status" value="1"/>
</dbReference>
<protein>
    <recommendedName>
        <fullName evidence="15">Threonylcarbamoyladenosine tRNA methylthiotransferase MtaB</fullName>
        <ecNumber evidence="3">2.8.4.5</ecNumber>
    </recommendedName>
    <alternativeName>
        <fullName evidence="12">tRNA-t(6)A37 methylthiotransferase</fullName>
    </alternativeName>
</protein>
<reference evidence="18 19" key="1">
    <citation type="submission" date="2019-07" db="EMBL/GenBank/DDBJ databases">
        <title>Thalassofilum flectens gen. nov., sp. nov., a novel moderate thermophilic anaerobe from a shallow sea hot spring in Kunashir Island (Russia), representing a new family in the order Bacteroidales, and proposal of Thalassofilacea fam. nov.</title>
        <authorList>
            <person name="Kochetkova T.V."/>
            <person name="Podosokorskaya O.A."/>
            <person name="Novikov A."/>
            <person name="Elcheninov A.G."/>
            <person name="Toshchakov S.V."/>
            <person name="Kublanov I.V."/>
        </authorList>
    </citation>
    <scope>NUCLEOTIDE SEQUENCE [LARGE SCALE GENOMIC DNA]</scope>
    <source>
        <strain evidence="18 19">38-H</strain>
    </source>
</reference>
<dbReference type="FunFam" id="3.80.30.20:FF:000001">
    <property type="entry name" value="tRNA-2-methylthio-N(6)-dimethylallyladenosine synthase 2"/>
    <property type="match status" value="1"/>
</dbReference>
<comment type="catalytic activity">
    <reaction evidence="13">
        <text>N(6)-L-threonylcarbamoyladenosine(37) in tRNA + (sulfur carrier)-SH + AH2 + 2 S-adenosyl-L-methionine = 2-methylsulfanyl-N(6)-L-threonylcarbamoyladenosine(37) in tRNA + (sulfur carrier)-H + 5'-deoxyadenosine + L-methionine + A + S-adenosyl-L-homocysteine + 2 H(+)</text>
        <dbReference type="Rhea" id="RHEA:37075"/>
        <dbReference type="Rhea" id="RHEA-COMP:10163"/>
        <dbReference type="Rhea" id="RHEA-COMP:11092"/>
        <dbReference type="Rhea" id="RHEA-COMP:14737"/>
        <dbReference type="Rhea" id="RHEA-COMP:14739"/>
        <dbReference type="ChEBI" id="CHEBI:13193"/>
        <dbReference type="ChEBI" id="CHEBI:15378"/>
        <dbReference type="ChEBI" id="CHEBI:17319"/>
        <dbReference type="ChEBI" id="CHEBI:17499"/>
        <dbReference type="ChEBI" id="CHEBI:29917"/>
        <dbReference type="ChEBI" id="CHEBI:57844"/>
        <dbReference type="ChEBI" id="CHEBI:57856"/>
        <dbReference type="ChEBI" id="CHEBI:59789"/>
        <dbReference type="ChEBI" id="CHEBI:64428"/>
        <dbReference type="ChEBI" id="CHEBI:74418"/>
        <dbReference type="ChEBI" id="CHEBI:74420"/>
        <dbReference type="EC" id="2.8.4.5"/>
    </reaction>
</comment>
<dbReference type="InterPro" id="IPR038135">
    <property type="entry name" value="Methylthiotransferase_N_sf"/>
</dbReference>
<keyword evidence="5" id="KW-0963">Cytoplasm</keyword>
<dbReference type="PANTHER" id="PTHR11918:SF45">
    <property type="entry name" value="THREONYLCARBAMOYLADENOSINE TRNA METHYLTHIOTRANSFERASE"/>
    <property type="match status" value="1"/>
</dbReference>
<evidence type="ECO:0000256" key="8">
    <source>
        <dbReference type="ARBA" id="ARBA00022694"/>
    </source>
</evidence>
<dbReference type="SFLD" id="SFLDG01061">
    <property type="entry name" value="methylthiotransferase"/>
    <property type="match status" value="1"/>
</dbReference>
<dbReference type="Pfam" id="PF00919">
    <property type="entry name" value="UPF0004"/>
    <property type="match status" value="1"/>
</dbReference>
<evidence type="ECO:0000256" key="3">
    <source>
        <dbReference type="ARBA" id="ARBA00013273"/>
    </source>
</evidence>
<evidence type="ECO:0000256" key="10">
    <source>
        <dbReference type="ARBA" id="ARBA00023004"/>
    </source>
</evidence>
<dbReference type="FunFam" id="3.40.50.12160:FF:000004">
    <property type="entry name" value="Threonylcarbamoyladenosine tRNA methylthiotransferase MtaB"/>
    <property type="match status" value="1"/>
</dbReference>
<dbReference type="Proteomes" id="UP000500961">
    <property type="component" value="Chromosome"/>
</dbReference>
<keyword evidence="19" id="KW-1185">Reference proteome</keyword>
<dbReference type="EC" id="2.8.4.5" evidence="3"/>
<evidence type="ECO:0000256" key="14">
    <source>
        <dbReference type="ARBA" id="ARBA00061574"/>
    </source>
</evidence>
<dbReference type="Pfam" id="PF04055">
    <property type="entry name" value="Radical_SAM"/>
    <property type="match status" value="1"/>
</dbReference>
<dbReference type="SUPFAM" id="SSF102114">
    <property type="entry name" value="Radical SAM enzymes"/>
    <property type="match status" value="1"/>
</dbReference>
<evidence type="ECO:0000256" key="15">
    <source>
        <dbReference type="ARBA" id="ARBA00069898"/>
    </source>
</evidence>
<keyword evidence="9" id="KW-0479">Metal-binding</keyword>
<organism evidence="18 19">
    <name type="scientific">Tenuifilum thalassicum</name>
    <dbReference type="NCBI Taxonomy" id="2590900"/>
    <lineage>
        <taxon>Bacteria</taxon>
        <taxon>Pseudomonadati</taxon>
        <taxon>Bacteroidota</taxon>
        <taxon>Bacteroidia</taxon>
        <taxon>Bacteroidales</taxon>
        <taxon>Tenuifilaceae</taxon>
        <taxon>Tenuifilum</taxon>
    </lineage>
</organism>
<dbReference type="CDD" id="cd01335">
    <property type="entry name" value="Radical_SAM"/>
    <property type="match status" value="1"/>
</dbReference>
<evidence type="ECO:0000256" key="2">
    <source>
        <dbReference type="ARBA" id="ARBA00002399"/>
    </source>
</evidence>
<dbReference type="EMBL" id="CP041345">
    <property type="protein sequence ID" value="QKG79509.1"/>
    <property type="molecule type" value="Genomic_DNA"/>
</dbReference>
<accession>A0A7D3Y3N7</accession>
<name>A0A7D3Y3N7_9BACT</name>
<evidence type="ECO:0000256" key="6">
    <source>
        <dbReference type="ARBA" id="ARBA00022679"/>
    </source>
</evidence>
<dbReference type="GO" id="GO:0046872">
    <property type="term" value="F:metal ion binding"/>
    <property type="evidence" value="ECO:0007669"/>
    <property type="project" value="UniProtKB-KW"/>
</dbReference>
<keyword evidence="10" id="KW-0408">Iron</keyword>
<dbReference type="InterPro" id="IPR007197">
    <property type="entry name" value="rSAM"/>
</dbReference>
<evidence type="ECO:0000256" key="9">
    <source>
        <dbReference type="ARBA" id="ARBA00022723"/>
    </source>
</evidence>
<evidence type="ECO:0000256" key="5">
    <source>
        <dbReference type="ARBA" id="ARBA00022490"/>
    </source>
</evidence>
<evidence type="ECO:0000256" key="12">
    <source>
        <dbReference type="ARBA" id="ARBA00031213"/>
    </source>
</evidence>
<dbReference type="InterPro" id="IPR013848">
    <property type="entry name" value="Methylthiotransferase_N"/>
</dbReference>
<dbReference type="KEGG" id="ttz:FHG85_04240"/>
<keyword evidence="6 18" id="KW-0808">Transferase</keyword>